<dbReference type="AlphaFoldDB" id="A0A081RQE4"/>
<name>A0A081RQE4_9ARCH</name>
<reference evidence="5 6" key="1">
    <citation type="submission" date="2014-06" db="EMBL/GenBank/DDBJ databases">
        <authorList>
            <person name="Ngugi D.K."/>
            <person name="Blom J."/>
            <person name="Alam I."/>
            <person name="Rashid M."/>
            <person name="Ba Alawi W."/>
            <person name="Zhang G."/>
            <person name="Hikmawan T."/>
            <person name="Guan Y."/>
            <person name="Antunes A."/>
            <person name="Siam R."/>
            <person name="ElDorry H."/>
            <person name="Bajic V."/>
            <person name="Stingl U."/>
        </authorList>
    </citation>
    <scope>NUCLEOTIDE SEQUENCE [LARGE SCALE GENOMIC DNA]</scope>
    <source>
        <strain evidence="5">SCGC AAA799-N04</strain>
    </source>
</reference>
<evidence type="ECO:0000256" key="1">
    <source>
        <dbReference type="ARBA" id="ARBA00022741"/>
    </source>
</evidence>
<keyword evidence="1" id="KW-0547">Nucleotide-binding</keyword>
<dbReference type="GO" id="GO:0140664">
    <property type="term" value="F:ATP-dependent DNA damage sensor activity"/>
    <property type="evidence" value="ECO:0007669"/>
    <property type="project" value="InterPro"/>
</dbReference>
<gene>
    <name evidence="5" type="primary">radA</name>
    <name evidence="5" type="ORF">AAA799N04_00099</name>
</gene>
<accession>A0A081RQE4</accession>
<dbReference type="GO" id="GO:0003677">
    <property type="term" value="F:DNA binding"/>
    <property type="evidence" value="ECO:0007669"/>
    <property type="project" value="UniProtKB-KW"/>
</dbReference>
<evidence type="ECO:0000313" key="5">
    <source>
        <dbReference type="EMBL" id="KEQ57417.1"/>
    </source>
</evidence>
<evidence type="ECO:0000256" key="2">
    <source>
        <dbReference type="ARBA" id="ARBA00022840"/>
    </source>
</evidence>
<dbReference type="GO" id="GO:0006281">
    <property type="term" value="P:DNA repair"/>
    <property type="evidence" value="ECO:0007669"/>
    <property type="project" value="InterPro"/>
</dbReference>
<dbReference type="SUPFAM" id="SSF52540">
    <property type="entry name" value="P-loop containing nucleoside triphosphate hydrolases"/>
    <property type="match status" value="1"/>
</dbReference>
<evidence type="ECO:0000259" key="4">
    <source>
        <dbReference type="PROSITE" id="PS50162"/>
    </source>
</evidence>
<proteinExistence type="predicted"/>
<dbReference type="PANTHER" id="PTHR22942">
    <property type="entry name" value="RECA/RAD51/RADA DNA STRAND-PAIRING FAMILY MEMBER"/>
    <property type="match status" value="1"/>
</dbReference>
<sequence length="218" mass="24496">MISTGLQKLDKSLSGGISDGIIVDIFGKNGTGKTQLLLQLAINSIKNGGNVLYFDTTGGFRPERILDIQKTSESQLDFLNHITVSRLTNTSEQINSIKNIDNNFSLIVIDNVTDLFSYEYQKDESVFEKNSLFMKYMHDLANFAISKKIPVVITNMIRNLEGKEIENMKSAIDPFTHIKIHLRKNSSKFNGKIYSPFVENSFSYIIDQSGLSSVPEDI</sequence>
<feature type="domain" description="RecA family profile 1" evidence="4">
    <location>
        <begin position="1"/>
        <end position="157"/>
    </location>
</feature>
<organism evidence="5 6">
    <name type="scientific">Marine Group I thaumarchaeote SCGC AAA799-N04</name>
    <dbReference type="NCBI Taxonomy" id="1502293"/>
    <lineage>
        <taxon>Archaea</taxon>
        <taxon>Nitrososphaerota</taxon>
        <taxon>Marine Group I</taxon>
    </lineage>
</organism>
<dbReference type="PATRIC" id="fig|1502293.3.peg.94"/>
<dbReference type="Pfam" id="PF08423">
    <property type="entry name" value="Rad51"/>
    <property type="match status" value="1"/>
</dbReference>
<dbReference type="EMBL" id="JOKN01000001">
    <property type="protein sequence ID" value="KEQ57417.1"/>
    <property type="molecule type" value="Genomic_DNA"/>
</dbReference>
<dbReference type="InterPro" id="IPR020588">
    <property type="entry name" value="RecA_ATP-bd"/>
</dbReference>
<comment type="caution">
    <text evidence="5">The sequence shown here is derived from an EMBL/GenBank/DDBJ whole genome shotgun (WGS) entry which is preliminary data.</text>
</comment>
<keyword evidence="3" id="KW-0238">DNA-binding</keyword>
<dbReference type="Proteomes" id="UP000028059">
    <property type="component" value="Unassembled WGS sequence"/>
</dbReference>
<keyword evidence="2" id="KW-0067">ATP-binding</keyword>
<dbReference type="PANTHER" id="PTHR22942:SF30">
    <property type="entry name" value="MEIOTIC RECOMBINATION PROTEIN DMC1_LIM15 HOMOLOG"/>
    <property type="match status" value="1"/>
</dbReference>
<dbReference type="GO" id="GO:0005524">
    <property type="term" value="F:ATP binding"/>
    <property type="evidence" value="ECO:0007669"/>
    <property type="project" value="UniProtKB-KW"/>
</dbReference>
<evidence type="ECO:0000313" key="6">
    <source>
        <dbReference type="Proteomes" id="UP000028059"/>
    </source>
</evidence>
<dbReference type="PROSITE" id="PS50162">
    <property type="entry name" value="RECA_2"/>
    <property type="match status" value="1"/>
</dbReference>
<dbReference type="InterPro" id="IPR013632">
    <property type="entry name" value="Rad51_C"/>
</dbReference>
<protein>
    <submittedName>
        <fullName evidence="5">DNA repair protein</fullName>
    </submittedName>
</protein>
<dbReference type="InterPro" id="IPR027417">
    <property type="entry name" value="P-loop_NTPase"/>
</dbReference>
<dbReference type="Gene3D" id="3.40.50.300">
    <property type="entry name" value="P-loop containing nucleotide triphosphate hydrolases"/>
    <property type="match status" value="1"/>
</dbReference>
<evidence type="ECO:0000256" key="3">
    <source>
        <dbReference type="ARBA" id="ARBA00023125"/>
    </source>
</evidence>
<keyword evidence="6" id="KW-1185">Reference proteome</keyword>